<name>A0A9X2W8F1_9ENTR</name>
<reference evidence="1" key="1">
    <citation type="submission" date="2022-03" db="EMBL/GenBank/DDBJ databases">
        <title>Proposal of a novel genus Dryocolo and two novel species.</title>
        <authorList>
            <person name="Maddock D.W."/>
            <person name="Brady C.L."/>
            <person name="Denman S."/>
            <person name="Arnold D."/>
        </authorList>
    </citation>
    <scope>NUCLEOTIDE SEQUENCE</scope>
    <source>
        <strain evidence="1">H6W4</strain>
    </source>
</reference>
<evidence type="ECO:0000313" key="1">
    <source>
        <dbReference type="EMBL" id="MCT4701189.1"/>
    </source>
</evidence>
<dbReference type="Proteomes" id="UP001150641">
    <property type="component" value="Unassembled WGS sequence"/>
</dbReference>
<accession>A0A9X2W8F1</accession>
<dbReference type="RefSeq" id="WP_271121990.1">
    <property type="nucleotide sequence ID" value="NZ_JALHAN010000059.1"/>
</dbReference>
<dbReference type="EMBL" id="JALHAP010000072">
    <property type="protein sequence ID" value="MCT4701189.1"/>
    <property type="molecule type" value="Genomic_DNA"/>
</dbReference>
<evidence type="ECO:0000313" key="2">
    <source>
        <dbReference type="Proteomes" id="UP001150641"/>
    </source>
</evidence>
<sequence>MTANHLSEVCSRLVEQCSAGNTWPPDLSEFIALASQCAGGTFGLSMADVTAEYARWKSEGWRFSSSEEFPWKHPVLYHICVEMRRECVERKLSQQEMDKLAALKLTRWEKKVAAGYSIPPIRRKIEAKAAAGAPTPAQKLHEEYLRRKAAGKI</sequence>
<comment type="caution">
    <text evidence="1">The sequence shown here is derived from an EMBL/GenBank/DDBJ whole genome shotgun (WGS) entry which is preliminary data.</text>
</comment>
<proteinExistence type="predicted"/>
<dbReference type="Pfam" id="PF06992">
    <property type="entry name" value="Phage_lambda_P"/>
    <property type="match status" value="1"/>
</dbReference>
<dbReference type="InterPro" id="IPR009731">
    <property type="entry name" value="P-like"/>
</dbReference>
<dbReference type="GO" id="GO:0006270">
    <property type="term" value="P:DNA replication initiation"/>
    <property type="evidence" value="ECO:0007669"/>
    <property type="project" value="InterPro"/>
</dbReference>
<dbReference type="AlphaFoldDB" id="A0A9X2W8F1"/>
<protein>
    <submittedName>
        <fullName evidence="1">Replication protein P</fullName>
    </submittedName>
</protein>
<keyword evidence="2" id="KW-1185">Reference proteome</keyword>
<organism evidence="1 2">
    <name type="scientific">Dryocola boscaweniae</name>
    <dbReference type="NCBI Taxonomy" id="2925397"/>
    <lineage>
        <taxon>Bacteria</taxon>
        <taxon>Pseudomonadati</taxon>
        <taxon>Pseudomonadota</taxon>
        <taxon>Gammaproteobacteria</taxon>
        <taxon>Enterobacterales</taxon>
        <taxon>Enterobacteriaceae</taxon>
        <taxon>Dryocola</taxon>
    </lineage>
</organism>
<gene>
    <name evidence="1" type="ORF">MUA00_05135</name>
</gene>